<dbReference type="InterPro" id="IPR036871">
    <property type="entry name" value="PX_dom_sf"/>
</dbReference>
<evidence type="ECO:0000256" key="14">
    <source>
        <dbReference type="ARBA" id="ARBA00033785"/>
    </source>
</evidence>
<evidence type="ECO:0000259" key="16">
    <source>
        <dbReference type="PROSITE" id="PS50195"/>
    </source>
</evidence>
<keyword evidence="7" id="KW-0963">Cytoplasm</keyword>
<dbReference type="STRING" id="1173061.A0A0J9X6E7"/>
<dbReference type="Proteomes" id="UP000242525">
    <property type="component" value="Unassembled WGS sequence"/>
</dbReference>
<name>A0A0J9X6E7_GEOCN</name>
<dbReference type="GO" id="GO:0032266">
    <property type="term" value="F:phosphatidylinositol-3-phosphate binding"/>
    <property type="evidence" value="ECO:0007669"/>
    <property type="project" value="InterPro"/>
</dbReference>
<comment type="function">
    <text evidence="12">Recruits the lipid transfer protein VPS13 to endosomal and vacuolar membranes.</text>
</comment>
<evidence type="ECO:0000256" key="9">
    <source>
        <dbReference type="ARBA" id="ARBA00022753"/>
    </source>
</evidence>
<comment type="similarity">
    <text evidence="5">Belongs to the sorting nexin family.</text>
</comment>
<evidence type="ECO:0000256" key="15">
    <source>
        <dbReference type="SAM" id="MobiDB-lite"/>
    </source>
</evidence>
<evidence type="ECO:0000313" key="18">
    <source>
        <dbReference type="Proteomes" id="UP000242525"/>
    </source>
</evidence>
<evidence type="ECO:0000256" key="4">
    <source>
        <dbReference type="ARBA" id="ARBA00007426"/>
    </source>
</evidence>
<dbReference type="Pfam" id="PF00787">
    <property type="entry name" value="PX"/>
    <property type="match status" value="1"/>
</dbReference>
<keyword evidence="18" id="KW-1185">Reference proteome</keyword>
<dbReference type="PROSITE" id="PS50195">
    <property type="entry name" value="PX"/>
    <property type="match status" value="1"/>
</dbReference>
<evidence type="ECO:0000256" key="8">
    <source>
        <dbReference type="ARBA" id="ARBA00022554"/>
    </source>
</evidence>
<dbReference type="GO" id="GO:0015031">
    <property type="term" value="P:protein transport"/>
    <property type="evidence" value="ECO:0007669"/>
    <property type="project" value="TreeGrafter"/>
</dbReference>
<gene>
    <name evidence="17" type="ORF">BN980_GECA03s00714g</name>
</gene>
<feature type="compositionally biased region" description="Low complexity" evidence="15">
    <location>
        <begin position="1"/>
        <end position="22"/>
    </location>
</feature>
<evidence type="ECO:0000256" key="13">
    <source>
        <dbReference type="ARBA" id="ARBA00033774"/>
    </source>
</evidence>
<dbReference type="SMART" id="SM00312">
    <property type="entry name" value="PX"/>
    <property type="match status" value="1"/>
</dbReference>
<sequence length="187" mass="20672">MSVSATTSNSAAASSSSSSRANGGDDTERWHVGEIHGIGNVDELIQANPDPIQLIDRTQNPDENSAGVWVKNVHIDSYSLIQGSSKAGAYVVWIVTIETLPHPGGQAGVITIRKRYSEFDKLRQQLKFAFPNRLHQIPELPPKSVVSKFRISFLESRRRGLEYFLLCILLNPVFSGSPIVKKFVRAK</sequence>
<comment type="similarity">
    <text evidence="4">Belongs to the YPT35 family.</text>
</comment>
<reference evidence="17" key="1">
    <citation type="submission" date="2014-03" db="EMBL/GenBank/DDBJ databases">
        <authorList>
            <person name="Casaregola S."/>
        </authorList>
    </citation>
    <scope>NUCLEOTIDE SEQUENCE [LARGE SCALE GENOMIC DNA]</scope>
    <source>
        <strain evidence="17">CLIB 918</strain>
    </source>
</reference>
<dbReference type="GO" id="GO:0061709">
    <property type="term" value="P:reticulophagy"/>
    <property type="evidence" value="ECO:0007669"/>
    <property type="project" value="TreeGrafter"/>
</dbReference>
<dbReference type="InterPro" id="IPR001683">
    <property type="entry name" value="PX_dom"/>
</dbReference>
<keyword evidence="9" id="KW-0967">Endosome</keyword>
<dbReference type="EMBL" id="CCBN010000003">
    <property type="protein sequence ID" value="CDO52362.1"/>
    <property type="molecule type" value="Genomic_DNA"/>
</dbReference>
<keyword evidence="6" id="KW-0813">Transport</keyword>
<accession>A0A0J9X6E7</accession>
<dbReference type="AlphaFoldDB" id="A0A0J9X6E7"/>
<dbReference type="Gene3D" id="3.30.1520.10">
    <property type="entry name" value="Phox-like domain"/>
    <property type="match status" value="1"/>
</dbReference>
<evidence type="ECO:0000313" key="17">
    <source>
        <dbReference type="EMBL" id="CDO52362.1"/>
    </source>
</evidence>
<evidence type="ECO:0000256" key="6">
    <source>
        <dbReference type="ARBA" id="ARBA00022448"/>
    </source>
</evidence>
<evidence type="ECO:0000256" key="1">
    <source>
        <dbReference type="ARBA" id="ARBA00004148"/>
    </source>
</evidence>
<proteinExistence type="inferred from homology"/>
<organism evidence="17 18">
    <name type="scientific">Geotrichum candidum</name>
    <name type="common">Oospora lactis</name>
    <name type="synonym">Dipodascus geotrichum</name>
    <dbReference type="NCBI Taxonomy" id="1173061"/>
    <lineage>
        <taxon>Eukaryota</taxon>
        <taxon>Fungi</taxon>
        <taxon>Dikarya</taxon>
        <taxon>Ascomycota</taxon>
        <taxon>Saccharomycotina</taxon>
        <taxon>Dipodascomycetes</taxon>
        <taxon>Dipodascales</taxon>
        <taxon>Dipodascaceae</taxon>
        <taxon>Geotrichum</taxon>
    </lineage>
</organism>
<keyword evidence="10" id="KW-0446">Lipid-binding</keyword>
<dbReference type="GO" id="GO:0032456">
    <property type="term" value="P:endocytic recycling"/>
    <property type="evidence" value="ECO:0007669"/>
    <property type="project" value="TreeGrafter"/>
</dbReference>
<evidence type="ECO:0000256" key="12">
    <source>
        <dbReference type="ARBA" id="ARBA00033728"/>
    </source>
</evidence>
<dbReference type="OrthoDB" id="10254720at2759"/>
<dbReference type="GO" id="GO:0034727">
    <property type="term" value="P:piecemeal microautophagy of the nucleus"/>
    <property type="evidence" value="ECO:0007669"/>
    <property type="project" value="TreeGrafter"/>
</dbReference>
<dbReference type="SUPFAM" id="SSF64268">
    <property type="entry name" value="PX domain"/>
    <property type="match status" value="1"/>
</dbReference>
<comment type="caution">
    <text evidence="17">The sequence shown here is derived from an EMBL/GenBank/DDBJ whole genome shotgun (WGS) entry which is preliminary data.</text>
</comment>
<feature type="region of interest" description="Disordered" evidence="15">
    <location>
        <begin position="1"/>
        <end position="30"/>
    </location>
</feature>
<dbReference type="GO" id="GO:0005774">
    <property type="term" value="C:vacuolar membrane"/>
    <property type="evidence" value="ECO:0007669"/>
    <property type="project" value="UniProtKB-SubCell"/>
</dbReference>
<dbReference type="CDD" id="cd07280">
    <property type="entry name" value="PX_YPT35"/>
    <property type="match status" value="1"/>
</dbReference>
<evidence type="ECO:0000256" key="2">
    <source>
        <dbReference type="ARBA" id="ARBA00004481"/>
    </source>
</evidence>
<keyword evidence="8" id="KW-0926">Vacuole</keyword>
<evidence type="ECO:0000256" key="5">
    <source>
        <dbReference type="ARBA" id="ARBA00010883"/>
    </source>
</evidence>
<protein>
    <recommendedName>
        <fullName evidence="13">Endosomal/vacuolar adapter protein YPT35</fullName>
    </recommendedName>
    <alternativeName>
        <fullName evidence="14">PX domain-containing protein YPT35</fullName>
    </alternativeName>
</protein>
<dbReference type="InterPro" id="IPR037917">
    <property type="entry name" value="Ypt35_PX"/>
</dbReference>
<dbReference type="PANTHER" id="PTHR45949:SF2">
    <property type="entry name" value="SORTING NEXIN-4"/>
    <property type="match status" value="1"/>
</dbReference>
<comment type="subcellular location">
    <subcellularLocation>
        <location evidence="3">Cytoplasm</location>
    </subcellularLocation>
    <subcellularLocation>
        <location evidence="2">Endosome membrane</location>
        <topology evidence="2">Peripheral membrane protein</topology>
    </subcellularLocation>
    <subcellularLocation>
        <location evidence="1">Vacuole membrane</location>
        <topology evidence="1">Peripheral membrane protein</topology>
    </subcellularLocation>
</comment>
<dbReference type="GO" id="GO:0010008">
    <property type="term" value="C:endosome membrane"/>
    <property type="evidence" value="ECO:0007669"/>
    <property type="project" value="UniProtKB-SubCell"/>
</dbReference>
<feature type="domain" description="PX" evidence="16">
    <location>
        <begin position="71"/>
        <end position="187"/>
    </location>
</feature>
<dbReference type="GO" id="GO:0000407">
    <property type="term" value="C:phagophore assembly site"/>
    <property type="evidence" value="ECO:0007669"/>
    <property type="project" value="TreeGrafter"/>
</dbReference>
<evidence type="ECO:0000256" key="11">
    <source>
        <dbReference type="ARBA" id="ARBA00023136"/>
    </source>
</evidence>
<dbReference type="GO" id="GO:0000422">
    <property type="term" value="P:autophagy of mitochondrion"/>
    <property type="evidence" value="ECO:0007669"/>
    <property type="project" value="TreeGrafter"/>
</dbReference>
<keyword evidence="11" id="KW-0472">Membrane</keyword>
<evidence type="ECO:0000256" key="7">
    <source>
        <dbReference type="ARBA" id="ARBA00022490"/>
    </source>
</evidence>
<dbReference type="PANTHER" id="PTHR45949">
    <property type="entry name" value="SORTING NEXIN-4"/>
    <property type="match status" value="1"/>
</dbReference>
<evidence type="ECO:0000256" key="10">
    <source>
        <dbReference type="ARBA" id="ARBA00023121"/>
    </source>
</evidence>
<evidence type="ECO:0000256" key="3">
    <source>
        <dbReference type="ARBA" id="ARBA00004496"/>
    </source>
</evidence>
<dbReference type="GO" id="GO:0005769">
    <property type="term" value="C:early endosome"/>
    <property type="evidence" value="ECO:0007669"/>
    <property type="project" value="TreeGrafter"/>
</dbReference>